<dbReference type="FunFam" id="1.20.1090.10:FF:000001">
    <property type="entry name" value="Aldehyde-alcohol dehydrogenase"/>
    <property type="match status" value="1"/>
</dbReference>
<evidence type="ECO:0000313" key="5">
    <source>
        <dbReference type="EMBL" id="RSD28611.1"/>
    </source>
</evidence>
<gene>
    <name evidence="5" type="ORF">EJA10_03270</name>
</gene>
<sequence>MNAVSTFKIANKLITGNGATTRLREEAVRLHMKNPLIVTDDILVKIGVTEKAINLLEGLSYGMYTGVKPEPELALVQECKDVYVDGQHDGLIALGGGSAIDIAKAVSAYAGFNGTLQDLIGTDLVPEKGAPIIAIPTTAGTGSEVTNIAILSDTEAQLKKGIVSDYLLPDVAIVSPEMTLTMPKSVTAASGIDSLVHAIEAYISNNASPITDALAIGAMKMIAKDLPKAYANPNNIQARESMATASLMAGMAFGNAGVAAVHALAYPLGGRYHIPHGVSNALLLPFVMEWNKIACPERFRDIAEALGENTAGLSDTDAANLAVQKMRQLCEIVNIPNGMRAFDIPEEDIRSMAEDATEITRLLKNNPRVLSTDDIEAIYRSAY</sequence>
<reference evidence="6" key="1">
    <citation type="submission" date="2018-12" db="EMBL/GenBank/DDBJ databases">
        <title>Bacillus chawlae sp. nov., Bacillus glennii sp. nov., and Bacillus saganii sp. nov. Isolated from the Vehicle Assembly Building at Kennedy Space Center where the Viking Spacecraft were Assembled.</title>
        <authorList>
            <person name="Seuylemezian A."/>
            <person name="Vaishampayan P."/>
        </authorList>
    </citation>
    <scope>NUCLEOTIDE SEQUENCE [LARGE SCALE GENOMIC DNA]</scope>
    <source>
        <strain evidence="6">DSM 13966</strain>
    </source>
</reference>
<dbReference type="PANTHER" id="PTHR11496:SF102">
    <property type="entry name" value="ALCOHOL DEHYDROGENASE 4"/>
    <property type="match status" value="1"/>
</dbReference>
<dbReference type="Proteomes" id="UP000279911">
    <property type="component" value="Unassembled WGS sequence"/>
</dbReference>
<evidence type="ECO:0000259" key="4">
    <source>
        <dbReference type="Pfam" id="PF25137"/>
    </source>
</evidence>
<evidence type="ECO:0000256" key="2">
    <source>
        <dbReference type="ARBA" id="ARBA00023002"/>
    </source>
</evidence>
<organism evidence="5 6">
    <name type="scientific">Mesobacillus subterraneus</name>
    <dbReference type="NCBI Taxonomy" id="285983"/>
    <lineage>
        <taxon>Bacteria</taxon>
        <taxon>Bacillati</taxon>
        <taxon>Bacillota</taxon>
        <taxon>Bacilli</taxon>
        <taxon>Bacillales</taxon>
        <taxon>Bacillaceae</taxon>
        <taxon>Mesobacillus</taxon>
    </lineage>
</organism>
<evidence type="ECO:0000259" key="3">
    <source>
        <dbReference type="Pfam" id="PF00465"/>
    </source>
</evidence>
<dbReference type="InterPro" id="IPR039697">
    <property type="entry name" value="Alcohol_dehydrogenase_Fe"/>
</dbReference>
<feature type="domain" description="Alcohol dehydrogenase iron-type/glycerol dehydrogenase GldA" evidence="3">
    <location>
        <begin position="11"/>
        <end position="176"/>
    </location>
</feature>
<dbReference type="InterPro" id="IPR056798">
    <property type="entry name" value="ADH_Fe_C"/>
</dbReference>
<dbReference type="SUPFAM" id="SSF56796">
    <property type="entry name" value="Dehydroquinate synthase-like"/>
    <property type="match status" value="1"/>
</dbReference>
<dbReference type="Gene3D" id="3.40.50.1970">
    <property type="match status" value="1"/>
</dbReference>
<dbReference type="OrthoDB" id="9815791at2"/>
<proteinExistence type="inferred from homology"/>
<comment type="caution">
    <text evidence="5">The sequence shown here is derived from an EMBL/GenBank/DDBJ whole genome shotgun (WGS) entry which is preliminary data.</text>
</comment>
<dbReference type="Pfam" id="PF00465">
    <property type="entry name" value="Fe-ADH"/>
    <property type="match status" value="1"/>
</dbReference>
<evidence type="ECO:0000313" key="6">
    <source>
        <dbReference type="Proteomes" id="UP000279911"/>
    </source>
</evidence>
<dbReference type="RefSeq" id="WP_125478573.1">
    <property type="nucleotide sequence ID" value="NZ_RSFW01000006.1"/>
</dbReference>
<evidence type="ECO:0000256" key="1">
    <source>
        <dbReference type="ARBA" id="ARBA00007358"/>
    </source>
</evidence>
<dbReference type="Pfam" id="PF25137">
    <property type="entry name" value="ADH_Fe_C"/>
    <property type="match status" value="1"/>
</dbReference>
<dbReference type="InterPro" id="IPR001670">
    <property type="entry name" value="ADH_Fe/GldA"/>
</dbReference>
<feature type="domain" description="Fe-containing alcohol dehydrogenase-like C-terminal" evidence="4">
    <location>
        <begin position="187"/>
        <end position="383"/>
    </location>
</feature>
<keyword evidence="2" id="KW-0560">Oxidoreductase</keyword>
<dbReference type="GO" id="GO:0004022">
    <property type="term" value="F:alcohol dehydrogenase (NAD+) activity"/>
    <property type="evidence" value="ECO:0007669"/>
    <property type="project" value="TreeGrafter"/>
</dbReference>
<comment type="similarity">
    <text evidence="1">Belongs to the iron-containing alcohol dehydrogenase family.</text>
</comment>
<dbReference type="GO" id="GO:0046872">
    <property type="term" value="F:metal ion binding"/>
    <property type="evidence" value="ECO:0007669"/>
    <property type="project" value="InterPro"/>
</dbReference>
<dbReference type="PANTHER" id="PTHR11496">
    <property type="entry name" value="ALCOHOL DEHYDROGENASE"/>
    <property type="match status" value="1"/>
</dbReference>
<accession>A0A3R9FI64</accession>
<dbReference type="FunFam" id="3.40.50.1970:FF:000003">
    <property type="entry name" value="Alcohol dehydrogenase, iron-containing"/>
    <property type="match status" value="1"/>
</dbReference>
<dbReference type="AlphaFoldDB" id="A0A3R9FI64"/>
<dbReference type="Gene3D" id="1.20.1090.10">
    <property type="entry name" value="Dehydroquinate synthase-like - alpha domain"/>
    <property type="match status" value="1"/>
</dbReference>
<dbReference type="CDD" id="cd08551">
    <property type="entry name" value="Fe-ADH"/>
    <property type="match status" value="1"/>
</dbReference>
<name>A0A3R9FI64_9BACI</name>
<dbReference type="EMBL" id="RSFW01000006">
    <property type="protein sequence ID" value="RSD28611.1"/>
    <property type="molecule type" value="Genomic_DNA"/>
</dbReference>
<protein>
    <submittedName>
        <fullName evidence="5">Iron-containing alcohol dehydrogenase</fullName>
    </submittedName>
</protein>